<dbReference type="STRING" id="1507870.A0A1V8TAD8"/>
<dbReference type="InterPro" id="IPR002328">
    <property type="entry name" value="ADH_Zn_CS"/>
</dbReference>
<dbReference type="InterPro" id="IPR036291">
    <property type="entry name" value="NAD(P)-bd_dom_sf"/>
</dbReference>
<dbReference type="Proteomes" id="UP000192596">
    <property type="component" value="Unassembled WGS sequence"/>
</dbReference>
<dbReference type="CDD" id="cd08233">
    <property type="entry name" value="butanediol_DH_like"/>
    <property type="match status" value="1"/>
</dbReference>
<comment type="similarity">
    <text evidence="2 6">Belongs to the zinc-containing alcohol dehydrogenase family.</text>
</comment>
<dbReference type="PANTHER" id="PTHR43161:SF23">
    <property type="entry name" value="(R,R)-BUTANEDIOL DEHYDROGENASE-RELATED"/>
    <property type="match status" value="1"/>
</dbReference>
<keyword evidence="4 6" id="KW-0862">Zinc</keyword>
<dbReference type="Gene3D" id="3.90.180.10">
    <property type="entry name" value="Medium-chain alcohol dehydrogenases, catalytic domain"/>
    <property type="match status" value="1"/>
</dbReference>
<keyword evidence="9" id="KW-1185">Reference proteome</keyword>
<dbReference type="GO" id="GO:0005737">
    <property type="term" value="C:cytoplasm"/>
    <property type="evidence" value="ECO:0007669"/>
    <property type="project" value="TreeGrafter"/>
</dbReference>
<dbReference type="OrthoDB" id="3941538at2759"/>
<sequence>MGKTMKAVVFHGKEDLRFQEVPEPECGKGQVKIKPAWCGICGRCVEPLRGNSYEGTIPTICPTTPHPITGEQVPLTFGHEFSGTVEEVGEGVTKFKAGDRVCVQPIIYDDECGSCKEGLINCCDKNGFVGLSGWGGGLSEHVVLPEYCVIPIPDNVPLDVAALVEPLSVGWHAVAISPFKKGDSALVIGGGPIGLSVIQALKAKGCDNIIVTEVSSMRKQYAQDFGAHHILDPTKDDIVARCRELSDNKGVHMAFDAAGVQAALTSAVKAVRARGTIINIALWEKPFQLMPNDMIFRERKWIGVATYVAGDFQEVLEAISSGRMKNVEQMITKRIGLDEVVEGGFKALVKDKDRQVKILVRAGDGEV</sequence>
<organism evidence="8 9">
    <name type="scientific">Cryoendolithus antarcticus</name>
    <dbReference type="NCBI Taxonomy" id="1507870"/>
    <lineage>
        <taxon>Eukaryota</taxon>
        <taxon>Fungi</taxon>
        <taxon>Dikarya</taxon>
        <taxon>Ascomycota</taxon>
        <taxon>Pezizomycotina</taxon>
        <taxon>Dothideomycetes</taxon>
        <taxon>Dothideomycetidae</taxon>
        <taxon>Cladosporiales</taxon>
        <taxon>Cladosporiaceae</taxon>
        <taxon>Cryoendolithus</taxon>
    </lineage>
</organism>
<dbReference type="InterPro" id="IPR013149">
    <property type="entry name" value="ADH-like_C"/>
</dbReference>
<dbReference type="SMART" id="SM00829">
    <property type="entry name" value="PKS_ER"/>
    <property type="match status" value="1"/>
</dbReference>
<dbReference type="FunCoup" id="A0A1V8TAD8">
    <property type="interactions" value="240"/>
</dbReference>
<dbReference type="InterPro" id="IPR020843">
    <property type="entry name" value="ER"/>
</dbReference>
<evidence type="ECO:0000313" key="9">
    <source>
        <dbReference type="Proteomes" id="UP000192596"/>
    </source>
</evidence>
<evidence type="ECO:0000256" key="2">
    <source>
        <dbReference type="ARBA" id="ARBA00008072"/>
    </source>
</evidence>
<reference evidence="9" key="1">
    <citation type="submission" date="2017-03" db="EMBL/GenBank/DDBJ databases">
        <title>Genomes of endolithic fungi from Antarctica.</title>
        <authorList>
            <person name="Coleine C."/>
            <person name="Masonjones S."/>
            <person name="Stajich J.E."/>
        </authorList>
    </citation>
    <scope>NUCLEOTIDE SEQUENCE [LARGE SCALE GENOMIC DNA]</scope>
    <source>
        <strain evidence="9">CCFEE 5527</strain>
    </source>
</reference>
<evidence type="ECO:0000256" key="1">
    <source>
        <dbReference type="ARBA" id="ARBA00001947"/>
    </source>
</evidence>
<keyword evidence="3 6" id="KW-0479">Metal-binding</keyword>
<dbReference type="PANTHER" id="PTHR43161">
    <property type="entry name" value="SORBITOL DEHYDROGENASE"/>
    <property type="match status" value="1"/>
</dbReference>
<evidence type="ECO:0000256" key="3">
    <source>
        <dbReference type="ARBA" id="ARBA00022723"/>
    </source>
</evidence>
<dbReference type="EMBL" id="NAJO01000012">
    <property type="protein sequence ID" value="OQO08329.1"/>
    <property type="molecule type" value="Genomic_DNA"/>
</dbReference>
<proteinExistence type="inferred from homology"/>
<dbReference type="SUPFAM" id="SSF51735">
    <property type="entry name" value="NAD(P)-binding Rossmann-fold domains"/>
    <property type="match status" value="1"/>
</dbReference>
<dbReference type="InterPro" id="IPR011032">
    <property type="entry name" value="GroES-like_sf"/>
</dbReference>
<comment type="cofactor">
    <cofactor evidence="1 6">
        <name>Zn(2+)</name>
        <dbReference type="ChEBI" id="CHEBI:29105"/>
    </cofactor>
</comment>
<gene>
    <name evidence="8" type="ORF">B0A48_06199</name>
</gene>
<dbReference type="GO" id="GO:0000721">
    <property type="term" value="F:(R,R)-butanediol dehydrogenase activity"/>
    <property type="evidence" value="ECO:0007669"/>
    <property type="project" value="TreeGrafter"/>
</dbReference>
<evidence type="ECO:0000313" key="8">
    <source>
        <dbReference type="EMBL" id="OQO08329.1"/>
    </source>
</evidence>
<protein>
    <recommendedName>
        <fullName evidence="7">Enoyl reductase (ER) domain-containing protein</fullName>
    </recommendedName>
</protein>
<accession>A0A1V8TAD8</accession>
<comment type="caution">
    <text evidence="8">The sequence shown here is derived from an EMBL/GenBank/DDBJ whole genome shotgun (WGS) entry which is preliminary data.</text>
</comment>
<dbReference type="Gene3D" id="3.40.50.720">
    <property type="entry name" value="NAD(P)-binding Rossmann-like Domain"/>
    <property type="match status" value="1"/>
</dbReference>
<dbReference type="GO" id="GO:0008270">
    <property type="term" value="F:zinc ion binding"/>
    <property type="evidence" value="ECO:0007669"/>
    <property type="project" value="InterPro"/>
</dbReference>
<evidence type="ECO:0000259" key="7">
    <source>
        <dbReference type="SMART" id="SM00829"/>
    </source>
</evidence>
<dbReference type="GO" id="GO:0034079">
    <property type="term" value="P:butanediol biosynthetic process"/>
    <property type="evidence" value="ECO:0007669"/>
    <property type="project" value="TreeGrafter"/>
</dbReference>
<dbReference type="Pfam" id="PF08240">
    <property type="entry name" value="ADH_N"/>
    <property type="match status" value="1"/>
</dbReference>
<evidence type="ECO:0000256" key="5">
    <source>
        <dbReference type="ARBA" id="ARBA00023002"/>
    </source>
</evidence>
<keyword evidence="5" id="KW-0560">Oxidoreductase</keyword>
<evidence type="ECO:0000256" key="4">
    <source>
        <dbReference type="ARBA" id="ARBA00022833"/>
    </source>
</evidence>
<dbReference type="InterPro" id="IPR013154">
    <property type="entry name" value="ADH-like_N"/>
</dbReference>
<name>A0A1V8TAD8_9PEZI</name>
<dbReference type="Pfam" id="PF00107">
    <property type="entry name" value="ADH_zinc_N"/>
    <property type="match status" value="1"/>
</dbReference>
<dbReference type="SUPFAM" id="SSF50129">
    <property type="entry name" value="GroES-like"/>
    <property type="match status" value="1"/>
</dbReference>
<feature type="domain" description="Enoyl reductase (ER)" evidence="7">
    <location>
        <begin position="12"/>
        <end position="328"/>
    </location>
</feature>
<dbReference type="AlphaFoldDB" id="A0A1V8TAD8"/>
<dbReference type="PROSITE" id="PS00059">
    <property type="entry name" value="ADH_ZINC"/>
    <property type="match status" value="1"/>
</dbReference>
<evidence type="ECO:0000256" key="6">
    <source>
        <dbReference type="RuleBase" id="RU361277"/>
    </source>
</evidence>
<dbReference type="InParanoid" id="A0A1V8TAD8"/>